<reference evidence="2 3" key="1">
    <citation type="submission" date="2018-07" db="EMBL/GenBank/DDBJ databases">
        <title>Comparative genomics of the Candidatus Parilichlamydiaceae reveals evidence of convergent evolution and genome reduction in the phylum Chlamydiae.</title>
        <authorList>
            <person name="Taylor-Brown A."/>
            <person name="Polkinghorne A."/>
        </authorList>
    </citation>
    <scope>NUCLEOTIDE SEQUENCE [LARGE SCALE GENOMIC DNA]</scope>
    <source>
        <strain evidence="2 3">Hat2</strain>
    </source>
</reference>
<comment type="caution">
    <text evidence="2">The sequence shown here is derived from an EMBL/GenBank/DDBJ whole genome shotgun (WGS) entry which is preliminary data.</text>
</comment>
<gene>
    <name evidence="2" type="ORF">HAT2_00187</name>
</gene>
<evidence type="ECO:0000256" key="1">
    <source>
        <dbReference type="SAM" id="Phobius"/>
    </source>
</evidence>
<dbReference type="Proteomes" id="UP000253816">
    <property type="component" value="Unassembled WGS sequence"/>
</dbReference>
<proteinExistence type="predicted"/>
<feature type="transmembrane region" description="Helical" evidence="1">
    <location>
        <begin position="15"/>
        <end position="34"/>
    </location>
</feature>
<evidence type="ECO:0000313" key="3">
    <source>
        <dbReference type="Proteomes" id="UP000253816"/>
    </source>
</evidence>
<keyword evidence="1" id="KW-0472">Membrane</keyword>
<protein>
    <submittedName>
        <fullName evidence="2">Uncharacterized protein</fullName>
    </submittedName>
</protein>
<feature type="transmembrane region" description="Helical" evidence="1">
    <location>
        <begin position="82"/>
        <end position="105"/>
    </location>
</feature>
<feature type="transmembrane region" description="Helical" evidence="1">
    <location>
        <begin position="55"/>
        <end position="76"/>
    </location>
</feature>
<sequence length="219" mass="24733">MAYTVRSVFLKRCCFFAAFASGFSTIHLLLDLLPSQISASFFYKRTESGKEEENLLTFFSLFGTLLQIATSFVFMISSVLHLIMAPSFSLATFIGILCYILISFFSYSHEFGVLKPPAERGQEDQVSQEPCCFCKTVMGIFEFLLYPVSELIRRLTDKYISPSETSTASLDQQIESICIWGKESTCGTLVFCMLSLFSFLFAPNPWLPTTKNSFLLVRS</sequence>
<keyword evidence="1" id="KW-1133">Transmembrane helix</keyword>
<dbReference type="AlphaFoldDB" id="A0A369KAP3"/>
<dbReference type="EMBL" id="QQBG01000009">
    <property type="protein sequence ID" value="RDB31679.1"/>
    <property type="molecule type" value="Genomic_DNA"/>
</dbReference>
<name>A0A369KAP3_9BACT</name>
<keyword evidence="1" id="KW-0812">Transmembrane</keyword>
<accession>A0A369KAP3</accession>
<organism evidence="2 3">
    <name type="scientific">Candidatus Similichlamydia laticola</name>
    <dbReference type="NCBI Taxonomy" id="2170265"/>
    <lineage>
        <taxon>Bacteria</taxon>
        <taxon>Pseudomonadati</taxon>
        <taxon>Chlamydiota</taxon>
        <taxon>Chlamydiia</taxon>
        <taxon>Parachlamydiales</taxon>
        <taxon>Candidatus Parilichlamydiaceae</taxon>
        <taxon>Candidatus Similichlamydia</taxon>
    </lineage>
</organism>
<keyword evidence="3" id="KW-1185">Reference proteome</keyword>
<evidence type="ECO:0000313" key="2">
    <source>
        <dbReference type="EMBL" id="RDB31679.1"/>
    </source>
</evidence>